<dbReference type="PROSITE" id="PS50144">
    <property type="entry name" value="MATH"/>
    <property type="match status" value="1"/>
</dbReference>
<sequence length="373" mass="42181">MHDFQKYDEGRRPITKSDMEIPLFRDTRHVFQALAKDWGFKSFIPLGKIKDSAEGNLVGNMLLVEVEVLVHSIQHYSRLDPTKEVARNETKPSEPVIAPQTNQVPLLQNKVVDTKANVVSTTVIEAPLTTKPLNRTIEGIQTGIPTNDKEVIKYSPPPSMIAETIPLMDHPFEPRKPSPNVHTIYKAPKLDVQQQKETLKGFFNMSLEAIQLANAYSNIEGIIVTLIQHSDNLSEKIILEDLLSHLAEFGESVPVAINTAETAQARRTSLHEELSYKEAEFSRLSKEEEKLEAEIQLLITQKEDIVAHKKSVLVELEKSNNEASKDLEEWKNLESEIKQANVDWLGAKEKLALANVRWKLYKEDLVLGKLNIS</sequence>
<feature type="coiled-coil region" evidence="2">
    <location>
        <begin position="274"/>
        <end position="340"/>
    </location>
</feature>
<feature type="domain" description="MATH" evidence="3">
    <location>
        <begin position="1"/>
        <end position="68"/>
    </location>
</feature>
<accession>A0A2C9W2C0</accession>
<evidence type="ECO:0000259" key="3">
    <source>
        <dbReference type="PROSITE" id="PS50144"/>
    </source>
</evidence>
<evidence type="ECO:0000256" key="2">
    <source>
        <dbReference type="SAM" id="Coils"/>
    </source>
</evidence>
<name>A0A2C9W2C0_MANES</name>
<dbReference type="PANTHER" id="PTHR46236:SF35">
    <property type="entry name" value="MATH DOMAIN-CONTAINING PROTEIN"/>
    <property type="match status" value="1"/>
</dbReference>
<gene>
    <name evidence="4" type="ORF">MANES_04G063700</name>
</gene>
<reference evidence="4" key="1">
    <citation type="submission" date="2016-02" db="EMBL/GenBank/DDBJ databases">
        <title>WGS assembly of Manihot esculenta.</title>
        <authorList>
            <person name="Bredeson J.V."/>
            <person name="Prochnik S.E."/>
            <person name="Lyons J.B."/>
            <person name="Schmutz J."/>
            <person name="Grimwood J."/>
            <person name="Vrebalov J."/>
            <person name="Bart R.S."/>
            <person name="Amuge T."/>
            <person name="Ferguson M.E."/>
            <person name="Green R."/>
            <person name="Putnam N."/>
            <person name="Stites J."/>
            <person name="Rounsley S."/>
            <person name="Rokhsar D.S."/>
        </authorList>
    </citation>
    <scope>NUCLEOTIDE SEQUENCE [LARGE SCALE GENOMIC DNA]</scope>
    <source>
        <tissue evidence="4">Leaf</tissue>
    </source>
</reference>
<dbReference type="PANTHER" id="PTHR46236">
    <property type="entry name" value="TRAF-LIKE SUPERFAMILY PROTEIN"/>
    <property type="match status" value="1"/>
</dbReference>
<evidence type="ECO:0000256" key="1">
    <source>
        <dbReference type="ARBA" id="ARBA00023054"/>
    </source>
</evidence>
<dbReference type="InterPro" id="IPR050804">
    <property type="entry name" value="MCC"/>
</dbReference>
<keyword evidence="1 2" id="KW-0175">Coiled coil</keyword>
<dbReference type="Gene3D" id="2.60.210.10">
    <property type="entry name" value="Apoptosis, Tumor Necrosis Factor Receptor Associated Protein 2, Chain A"/>
    <property type="match status" value="1"/>
</dbReference>
<organism evidence="4">
    <name type="scientific">Manihot esculenta</name>
    <name type="common">Cassava</name>
    <name type="synonym">Jatropha manihot</name>
    <dbReference type="NCBI Taxonomy" id="3983"/>
    <lineage>
        <taxon>Eukaryota</taxon>
        <taxon>Viridiplantae</taxon>
        <taxon>Streptophyta</taxon>
        <taxon>Embryophyta</taxon>
        <taxon>Tracheophyta</taxon>
        <taxon>Spermatophyta</taxon>
        <taxon>Magnoliopsida</taxon>
        <taxon>eudicotyledons</taxon>
        <taxon>Gunneridae</taxon>
        <taxon>Pentapetalae</taxon>
        <taxon>rosids</taxon>
        <taxon>fabids</taxon>
        <taxon>Malpighiales</taxon>
        <taxon>Euphorbiaceae</taxon>
        <taxon>Crotonoideae</taxon>
        <taxon>Manihoteae</taxon>
        <taxon>Manihot</taxon>
    </lineage>
</organism>
<dbReference type="SUPFAM" id="SSF49599">
    <property type="entry name" value="TRAF domain-like"/>
    <property type="match status" value="1"/>
</dbReference>
<dbReference type="AlphaFoldDB" id="A0A2C9W2C0"/>
<protein>
    <recommendedName>
        <fullName evidence="3">MATH domain-containing protein</fullName>
    </recommendedName>
</protein>
<dbReference type="STRING" id="3983.A0A2C9W2C0"/>
<proteinExistence type="predicted"/>
<dbReference type="InterPro" id="IPR008974">
    <property type="entry name" value="TRAF-like"/>
</dbReference>
<dbReference type="EMBL" id="CM004390">
    <property type="protein sequence ID" value="OAY52181.1"/>
    <property type="molecule type" value="Genomic_DNA"/>
</dbReference>
<evidence type="ECO:0000313" key="4">
    <source>
        <dbReference type="EMBL" id="OAY52181.1"/>
    </source>
</evidence>
<dbReference type="CDD" id="cd00121">
    <property type="entry name" value="MATH"/>
    <property type="match status" value="1"/>
</dbReference>
<dbReference type="InterPro" id="IPR002083">
    <property type="entry name" value="MATH/TRAF_dom"/>
</dbReference>